<dbReference type="EMBL" id="HBIU01009977">
    <property type="protein sequence ID" value="CAE0625481.1"/>
    <property type="molecule type" value="Transcribed_RNA"/>
</dbReference>
<evidence type="ECO:0008006" key="3">
    <source>
        <dbReference type="Google" id="ProtNLM"/>
    </source>
</evidence>
<feature type="compositionally biased region" description="Basic and acidic residues" evidence="1">
    <location>
        <begin position="158"/>
        <end position="168"/>
    </location>
</feature>
<protein>
    <recommendedName>
        <fullName evidence="3">Phosphoglycerate mutase</fullName>
    </recommendedName>
</protein>
<dbReference type="PANTHER" id="PTHR48100:SF1">
    <property type="entry name" value="HISTIDINE PHOSPHATASE FAMILY PROTEIN-RELATED"/>
    <property type="match status" value="1"/>
</dbReference>
<dbReference type="AlphaFoldDB" id="A0A7S3UWU4"/>
<reference evidence="2" key="1">
    <citation type="submission" date="2021-01" db="EMBL/GenBank/DDBJ databases">
        <authorList>
            <person name="Corre E."/>
            <person name="Pelletier E."/>
            <person name="Niang G."/>
            <person name="Scheremetjew M."/>
            <person name="Finn R."/>
            <person name="Kale V."/>
            <person name="Holt S."/>
            <person name="Cochrane G."/>
            <person name="Meng A."/>
            <person name="Brown T."/>
            <person name="Cohen L."/>
        </authorList>
    </citation>
    <scope>NUCLEOTIDE SEQUENCE</scope>
    <source>
        <strain evidence="2">CCMP3107</strain>
    </source>
</reference>
<dbReference type="CDD" id="cd07067">
    <property type="entry name" value="HP_PGM_like"/>
    <property type="match status" value="1"/>
</dbReference>
<dbReference type="GO" id="GO:0016791">
    <property type="term" value="F:phosphatase activity"/>
    <property type="evidence" value="ECO:0007669"/>
    <property type="project" value="TreeGrafter"/>
</dbReference>
<dbReference type="Pfam" id="PF00300">
    <property type="entry name" value="His_Phos_1"/>
    <property type="match status" value="1"/>
</dbReference>
<feature type="region of interest" description="Disordered" evidence="1">
    <location>
        <begin position="1"/>
        <end position="40"/>
    </location>
</feature>
<proteinExistence type="predicted"/>
<organism evidence="2">
    <name type="scientific">Heterosigma akashiwo</name>
    <name type="common">Chromophytic alga</name>
    <name type="synonym">Heterosigma carterae</name>
    <dbReference type="NCBI Taxonomy" id="2829"/>
    <lineage>
        <taxon>Eukaryota</taxon>
        <taxon>Sar</taxon>
        <taxon>Stramenopiles</taxon>
        <taxon>Ochrophyta</taxon>
        <taxon>Raphidophyceae</taxon>
        <taxon>Chattonellales</taxon>
        <taxon>Chattonellaceae</taxon>
        <taxon>Heterosigma</taxon>
    </lineage>
</organism>
<evidence type="ECO:0000313" key="2">
    <source>
        <dbReference type="EMBL" id="CAE0625481.1"/>
    </source>
</evidence>
<dbReference type="SUPFAM" id="SSF53254">
    <property type="entry name" value="Phosphoglycerate mutase-like"/>
    <property type="match status" value="1"/>
</dbReference>
<gene>
    <name evidence="2" type="ORF">HAKA00212_LOCUS4150</name>
</gene>
<dbReference type="GO" id="GO:0005737">
    <property type="term" value="C:cytoplasm"/>
    <property type="evidence" value="ECO:0007669"/>
    <property type="project" value="TreeGrafter"/>
</dbReference>
<dbReference type="Gene3D" id="3.40.50.1240">
    <property type="entry name" value="Phosphoglycerate mutase-like"/>
    <property type="match status" value="1"/>
</dbReference>
<dbReference type="PANTHER" id="PTHR48100">
    <property type="entry name" value="BROAD-SPECIFICITY PHOSPHATASE YOR283W-RELATED"/>
    <property type="match status" value="1"/>
</dbReference>
<accession>A0A7S3UWU4</accession>
<dbReference type="InterPro" id="IPR050275">
    <property type="entry name" value="PGM_Phosphatase"/>
</dbReference>
<dbReference type="InterPro" id="IPR013078">
    <property type="entry name" value="His_Pase_superF_clade-1"/>
</dbReference>
<evidence type="ECO:0000256" key="1">
    <source>
        <dbReference type="SAM" id="MobiDB-lite"/>
    </source>
</evidence>
<dbReference type="InterPro" id="IPR029033">
    <property type="entry name" value="His_PPase_superfam"/>
</dbReference>
<feature type="region of interest" description="Disordered" evidence="1">
    <location>
        <begin position="149"/>
        <end position="174"/>
    </location>
</feature>
<sequence>MGNQISGDSKREQFGPAPSSTMQASNEANQVSQGQEKSNAKKTVYLIRHAETEENVKLHGLEQTGRRLKQFKLPKGRELLDGCIFLLMCLQNKTDARLSSHGREQICQMREILKENSFLETNKISVIVHSPLQRARETCKGLFGAAADGSVGAEEGDRDSSLGEHIGKPDGSSLPNHVRHVAELDCLREITAWENSIEGKSKFRQRVQALENWLSCCSENNIAVVGHSEYFMYMLGLPKSEKFKNCDVWKVEMSVDAVQNRPGQCCRLGPVQGYATHEWSKLQLVHRLPCFLG</sequence>
<feature type="compositionally biased region" description="Polar residues" evidence="1">
    <location>
        <begin position="18"/>
        <end position="37"/>
    </location>
</feature>
<name>A0A7S3UWU4_HETAK</name>